<keyword evidence="1" id="KW-0732">Signal</keyword>
<evidence type="ECO:0000256" key="1">
    <source>
        <dbReference type="SAM" id="SignalP"/>
    </source>
</evidence>
<dbReference type="OrthoDB" id="6385875at2"/>
<evidence type="ECO:0000313" key="3">
    <source>
        <dbReference type="Proteomes" id="UP000019276"/>
    </source>
</evidence>
<dbReference type="EMBL" id="ARZY01000008">
    <property type="protein sequence ID" value="EWH10897.1"/>
    <property type="molecule type" value="Genomic_DNA"/>
</dbReference>
<organism evidence="2 3">
    <name type="scientific">Catenovulum agarivorans DS-2</name>
    <dbReference type="NCBI Taxonomy" id="1328313"/>
    <lineage>
        <taxon>Bacteria</taxon>
        <taxon>Pseudomonadati</taxon>
        <taxon>Pseudomonadota</taxon>
        <taxon>Gammaproteobacteria</taxon>
        <taxon>Alteromonadales</taxon>
        <taxon>Alteromonadaceae</taxon>
        <taxon>Catenovulum</taxon>
    </lineage>
</organism>
<proteinExistence type="predicted"/>
<protein>
    <submittedName>
        <fullName evidence="2">Uncharacterized protein</fullName>
    </submittedName>
</protein>
<dbReference type="STRING" id="1328313.DS2_06386"/>
<gene>
    <name evidence="2" type="ORF">DS2_06386</name>
</gene>
<comment type="caution">
    <text evidence="2">The sequence shown here is derived from an EMBL/GenBank/DDBJ whole genome shotgun (WGS) entry which is preliminary data.</text>
</comment>
<dbReference type="eggNOG" id="ENOG5034B26">
    <property type="taxonomic scope" value="Bacteria"/>
</dbReference>
<feature type="signal peptide" evidence="1">
    <location>
        <begin position="1"/>
        <end position="28"/>
    </location>
</feature>
<dbReference type="RefSeq" id="WP_035013845.1">
    <property type="nucleotide sequence ID" value="NZ_ARZY01000008.1"/>
</dbReference>
<sequence length="198" mass="22413">MKTFSHLKLVLLSLIAACSFTLVSQAYAQNITADQIEQWLKSAPKIASWFNQNHKLLDTTGEIDFTNSAPSEVAAQASAALKQVKLYNQFQNKVQSQGFASVEEFFIVQSEIIQGYMQVAMQSYSISPEIQQELKDSLAELDASEFLTQAQKDQMKEQMLSMFQQLQPQQAKQTNNQKLISQYADKIQQTLDNFPSEE</sequence>
<dbReference type="AlphaFoldDB" id="W7QPH6"/>
<evidence type="ECO:0000313" key="2">
    <source>
        <dbReference type="EMBL" id="EWH10897.1"/>
    </source>
</evidence>
<feature type="chain" id="PRO_5004901085" evidence="1">
    <location>
        <begin position="29"/>
        <end position="198"/>
    </location>
</feature>
<accession>W7QPH6</accession>
<dbReference type="Proteomes" id="UP000019276">
    <property type="component" value="Unassembled WGS sequence"/>
</dbReference>
<name>W7QPH6_9ALTE</name>
<reference evidence="2 3" key="1">
    <citation type="journal article" date="2014" name="Genome Announc.">
        <title>Draft Genome Sequence of the Agar-Degrading Bacterium Catenovulum sp. Strain DS-2, Isolated from Intestines of Haliotis diversicolor.</title>
        <authorList>
            <person name="Shan D."/>
            <person name="Li X."/>
            <person name="Gu Z."/>
            <person name="Wei G."/>
            <person name="Gao Z."/>
            <person name="Shao Z."/>
        </authorList>
    </citation>
    <scope>NUCLEOTIDE SEQUENCE [LARGE SCALE GENOMIC DNA]</scope>
    <source>
        <strain evidence="2 3">DS-2</strain>
    </source>
</reference>
<keyword evidence="3" id="KW-1185">Reference proteome</keyword>